<dbReference type="SUPFAM" id="SSF55874">
    <property type="entry name" value="ATPase domain of HSP90 chaperone/DNA topoisomerase II/histidine kinase"/>
    <property type="match status" value="1"/>
</dbReference>
<dbReference type="InterPro" id="IPR003018">
    <property type="entry name" value="GAF"/>
</dbReference>
<dbReference type="InterPro" id="IPR029016">
    <property type="entry name" value="GAF-like_dom_sf"/>
</dbReference>
<evidence type="ECO:0000256" key="1">
    <source>
        <dbReference type="ARBA" id="ARBA00022679"/>
    </source>
</evidence>
<dbReference type="SUPFAM" id="SSF55781">
    <property type="entry name" value="GAF domain-like"/>
    <property type="match status" value="1"/>
</dbReference>
<dbReference type="InterPro" id="IPR036890">
    <property type="entry name" value="HATPase_C_sf"/>
</dbReference>
<proteinExistence type="predicted"/>
<dbReference type="EMBL" id="CADCVQ010000160">
    <property type="protein sequence ID" value="CAA9527776.1"/>
    <property type="molecule type" value="Genomic_DNA"/>
</dbReference>
<evidence type="ECO:0000259" key="4">
    <source>
        <dbReference type="SMART" id="SM00065"/>
    </source>
</evidence>
<keyword evidence="1" id="KW-0808">Transferase</keyword>
<sequence length="373" mass="40181">MHPAAPAHSLAALELLNEVLAHVDTDQGSDEFYSRLAEAVCRQGQMRRAVIFRYDDARRRVHAAGGHAIDLDRFTSGEITVESAPVARQALTEDRVIEVRGDSGHAISDDFAELVGEHPLVYVPIVAAGRWIGVIIAEPEHGAAPIDEHRRELLWMLGKTLALASTSRIATKTVERARELEERIDFARGIHESVVQRLFGVSLVLSAEQPLTAQARARCALEVGAALGELRSALQRPLGRSAAATGTTLKAELERLRTEHRDLGLIVEGAVIDVPQSLEPLAQSVLTEAVRNARKHADAQRLVVRTHASDDTLVLEIENDGVPHERTASTGVGLRLAALEALQAGGLVEFGERAPGTWVVRLVVPLAGNGSAG</sequence>
<dbReference type="AlphaFoldDB" id="A0A6J4TMY8"/>
<dbReference type="GO" id="GO:0016301">
    <property type="term" value="F:kinase activity"/>
    <property type="evidence" value="ECO:0007669"/>
    <property type="project" value="UniProtKB-KW"/>
</dbReference>
<dbReference type="Gene3D" id="3.30.450.40">
    <property type="match status" value="1"/>
</dbReference>
<dbReference type="InterPro" id="IPR050482">
    <property type="entry name" value="Sensor_HK_TwoCompSys"/>
</dbReference>
<organism evidence="5">
    <name type="scientific">uncultured Solirubrobacteraceae bacterium</name>
    <dbReference type="NCBI Taxonomy" id="1162706"/>
    <lineage>
        <taxon>Bacteria</taxon>
        <taxon>Bacillati</taxon>
        <taxon>Actinomycetota</taxon>
        <taxon>Thermoleophilia</taxon>
        <taxon>Solirubrobacterales</taxon>
        <taxon>Solirubrobacteraceae</taxon>
        <taxon>environmental samples</taxon>
    </lineage>
</organism>
<dbReference type="Pfam" id="PF13185">
    <property type="entry name" value="GAF_2"/>
    <property type="match status" value="1"/>
</dbReference>
<dbReference type="SMART" id="SM00065">
    <property type="entry name" value="GAF"/>
    <property type="match status" value="1"/>
</dbReference>
<dbReference type="PANTHER" id="PTHR24421">
    <property type="entry name" value="NITRATE/NITRITE SENSOR PROTEIN NARX-RELATED"/>
    <property type="match status" value="1"/>
</dbReference>
<reference evidence="5" key="1">
    <citation type="submission" date="2020-02" db="EMBL/GenBank/DDBJ databases">
        <authorList>
            <person name="Meier V. D."/>
        </authorList>
    </citation>
    <scope>NUCLEOTIDE SEQUENCE</scope>
    <source>
        <strain evidence="5">AVDCRST_MAG67</strain>
    </source>
</reference>
<feature type="domain" description="GAF" evidence="4">
    <location>
        <begin position="28"/>
        <end position="175"/>
    </location>
</feature>
<evidence type="ECO:0000256" key="3">
    <source>
        <dbReference type="ARBA" id="ARBA00023012"/>
    </source>
</evidence>
<name>A0A6J4TMY8_9ACTN</name>
<protein>
    <recommendedName>
        <fullName evidence="4">GAF domain-containing protein</fullName>
    </recommendedName>
</protein>
<dbReference type="PANTHER" id="PTHR24421:SF61">
    <property type="entry name" value="OXYGEN SENSOR HISTIDINE KINASE NREB"/>
    <property type="match status" value="1"/>
</dbReference>
<evidence type="ECO:0000256" key="2">
    <source>
        <dbReference type="ARBA" id="ARBA00022777"/>
    </source>
</evidence>
<dbReference type="GO" id="GO:0000160">
    <property type="term" value="P:phosphorelay signal transduction system"/>
    <property type="evidence" value="ECO:0007669"/>
    <property type="project" value="UniProtKB-KW"/>
</dbReference>
<evidence type="ECO:0000313" key="5">
    <source>
        <dbReference type="EMBL" id="CAA9527776.1"/>
    </source>
</evidence>
<dbReference type="Gene3D" id="3.30.565.10">
    <property type="entry name" value="Histidine kinase-like ATPase, C-terminal domain"/>
    <property type="match status" value="1"/>
</dbReference>
<gene>
    <name evidence="5" type="ORF">AVDCRST_MAG67-4192</name>
</gene>
<accession>A0A6J4TMY8</accession>
<keyword evidence="3" id="KW-0902">Two-component regulatory system</keyword>
<keyword evidence="2" id="KW-0418">Kinase</keyword>